<name>A0A315ZVA1_9FIRM</name>
<dbReference type="EMBL" id="UHJJ01000008">
    <property type="protein sequence ID" value="SUQ14838.1"/>
    <property type="molecule type" value="Genomic_DNA"/>
</dbReference>
<evidence type="ECO:0000313" key="2">
    <source>
        <dbReference type="EMBL" id="SUQ14838.1"/>
    </source>
</evidence>
<dbReference type="InterPro" id="IPR001387">
    <property type="entry name" value="Cro/C1-type_HTH"/>
</dbReference>
<dbReference type="OrthoDB" id="2064246at2"/>
<sequence>MYSNLLKAMKEKKITFKQVAELLECQLNTVSDKANGTVKCGFSIDEVLLIKRVFFPEYEIAYLFERDI</sequence>
<dbReference type="GO" id="GO:0003677">
    <property type="term" value="F:DNA binding"/>
    <property type="evidence" value="ECO:0007669"/>
    <property type="project" value="InterPro"/>
</dbReference>
<dbReference type="Pfam" id="PF13443">
    <property type="entry name" value="HTH_26"/>
    <property type="match status" value="1"/>
</dbReference>
<accession>A0A315ZVA1</accession>
<dbReference type="SUPFAM" id="SSF47413">
    <property type="entry name" value="lambda repressor-like DNA-binding domains"/>
    <property type="match status" value="1"/>
</dbReference>
<gene>
    <name evidence="2" type="ORF">SAMN05216529_10863</name>
</gene>
<organism evidence="2 3">
    <name type="scientific">Faecalicatena contorta</name>
    <dbReference type="NCBI Taxonomy" id="39482"/>
    <lineage>
        <taxon>Bacteria</taxon>
        <taxon>Bacillati</taxon>
        <taxon>Bacillota</taxon>
        <taxon>Clostridia</taxon>
        <taxon>Lachnospirales</taxon>
        <taxon>Lachnospiraceae</taxon>
        <taxon>Faecalicatena</taxon>
    </lineage>
</organism>
<keyword evidence="3" id="KW-1185">Reference proteome</keyword>
<reference evidence="3" key="1">
    <citation type="submission" date="2017-07" db="EMBL/GenBank/DDBJ databases">
        <authorList>
            <person name="Varghese N."/>
            <person name="Submissions S."/>
        </authorList>
    </citation>
    <scope>NUCLEOTIDE SEQUENCE [LARGE SCALE GENOMIC DNA]</scope>
    <source>
        <strain evidence="3">NLAE-zl-C134</strain>
    </source>
</reference>
<dbReference type="RefSeq" id="WP_109712086.1">
    <property type="nucleotide sequence ID" value="NZ_QGDS01000008.1"/>
</dbReference>
<dbReference type="Proteomes" id="UP000254051">
    <property type="component" value="Unassembled WGS sequence"/>
</dbReference>
<dbReference type="InterPro" id="IPR010982">
    <property type="entry name" value="Lambda_DNA-bd_dom_sf"/>
</dbReference>
<protein>
    <recommendedName>
        <fullName evidence="1">HTH cro/C1-type domain-containing protein</fullName>
    </recommendedName>
</protein>
<feature type="domain" description="HTH cro/C1-type" evidence="1">
    <location>
        <begin position="4"/>
        <end position="46"/>
    </location>
</feature>
<evidence type="ECO:0000313" key="3">
    <source>
        <dbReference type="Proteomes" id="UP000254051"/>
    </source>
</evidence>
<evidence type="ECO:0000259" key="1">
    <source>
        <dbReference type="Pfam" id="PF13443"/>
    </source>
</evidence>
<dbReference type="AlphaFoldDB" id="A0A315ZVA1"/>
<proteinExistence type="predicted"/>